<dbReference type="PANTHER" id="PTHR12975:SF6">
    <property type="entry name" value="TRAFFICKING PROTEIN PARTICLE COMPLEX SUBUNIT 8"/>
    <property type="match status" value="1"/>
</dbReference>
<evidence type="ECO:0000313" key="2">
    <source>
        <dbReference type="EMBL" id="CED84527.1"/>
    </source>
</evidence>
<sequence>MEIPALVQSLAPKVAVLSSPAVNQICRANGLDDFVELLRPFQNDIQRVPIRTTQLTTITASTFPIRLTSLQSLESLPLGSSFDRSDLILDALSSSISAKSGRWEKEVPLLKIDGTSQDQAKQAFAGKDGKPKREDVEKVTPWYKVLREIMLATRPMGEHETFEHPVAMLLAISSDDKDPMSILSAMYDHSNASKLYLHRPFIDPTVLKTFVVVHDVGGGGSLEDAEKLVSQIKKSYGPHVFLLPVSSLSPSLPPSPFLHELYNSVPPHDPIKAFTQGVKSPPIRQTGLEQTGTQDESAQMRGGRLTDVDVGKIRAFLKELVGGSLVPFMERCVAEWNETYASSRRGITGRLFGAGRKFFGGGGGSTNPSRPGSPAGSVAGYNPSKGIYPYTSPDAISRRLADFAFMLRDYRFASGVYDSIRKDYGTDKAWKYQAGATEMYGLTLLLLYPPASRPAHPDIHLQQAVQIYALRPTLQLDATRTTILYYETYLFLGEYTHIVPALMRAAGEVEEVSSAMLIEQAALGALMGPGKARTRRYAGHLVMAASRYEKSGQKTFSRRCLEQAVVLYRKQTWTKAQDHVEHSLGRQAYSQGQSEVAVDHFVRLMKGRQEGALEDFVLAFRHLQSSHPEKITRFSDRLPEPIFQRDFTVIRLLGRESTHNSMRLEWTKLESAFLENGFNERENSKEKRHKPSSLLGTDEDSSVPIGDHFFVELAARNPLDAQLILGDITIEAAITGAKDAKSSPEGLEIEVVSEVVLEPREIRMIPIKVTSSVIQKVSFTHASFRFHNLLPCRQSLLRKGKRLNVTRAQRLTPTYSPDVSLTIDITPARPILNINLEELPLVIGEGESVLCMVDITNKGSAELTDLRMMANEETVLRIANIEPKENDGASVSSMSTLYSTTSTTAADGLPNLSVPNDLCPSFPTSIHTPSISIAPGQTISVPFLCYGRSAGLHDLLLLFVYQSSANSNNYFSSTATHSLRVEPMIDVMASLSRSRASPRNQLLSVDIESRSLEPIRISQIRVLSPLWKASYPSGWIPHDDLLSANQSQRFDMALTPESSSNESSLSTAFTARKLQQLLAGSSDLASIPSPTSLLQSPSIPTSLIDTTNSDLLPLILSHLRHSKLQSLVSQYPLIPSTNLHAIFPLFGPSDVSMLVFWEISSQNRAGHVVVPISSVGPSESIFLRSEDKEDGARVVRSMFEATDNAKRALMDCVLSGPLGIEDDPVVVAIEVDSEFARHPFSQGPCRIPVNIQIHNTSINLATRVMLKLVDPNPSSRHASGFYTDDLNHQSILPPSSSTSFPATFWAPVPGVYNLSSWTLVVETGEIESGDEDQAVEPIWSRTRVQFQQNGLLEEEECLVFVSDGLEIADQE</sequence>
<feature type="compositionally biased region" description="Polar residues" evidence="1">
    <location>
        <begin position="287"/>
        <end position="297"/>
    </location>
</feature>
<accession>A0A0F7SQN2</accession>
<proteinExistence type="predicted"/>
<dbReference type="PANTHER" id="PTHR12975">
    <property type="entry name" value="TRANSPORT PROTEIN TRAPP"/>
    <property type="match status" value="1"/>
</dbReference>
<dbReference type="GO" id="GO:1990072">
    <property type="term" value="C:TRAPPIII protein complex"/>
    <property type="evidence" value="ECO:0007669"/>
    <property type="project" value="TreeGrafter"/>
</dbReference>
<dbReference type="Pfam" id="PF12739">
    <property type="entry name" value="TRAPPC-Trs85"/>
    <property type="match status" value="1"/>
</dbReference>
<name>A0A0F7SQN2_PHARH</name>
<reference evidence="2" key="1">
    <citation type="submission" date="2014-08" db="EMBL/GenBank/DDBJ databases">
        <authorList>
            <person name="Sharma Rahul"/>
            <person name="Thines Marco"/>
        </authorList>
    </citation>
    <scope>NUCLEOTIDE SEQUENCE</scope>
</reference>
<dbReference type="InterPro" id="IPR024420">
    <property type="entry name" value="TRAPP_III_complex_Trs85"/>
</dbReference>
<organism evidence="2">
    <name type="scientific">Phaffia rhodozyma</name>
    <name type="common">Yeast</name>
    <name type="synonym">Xanthophyllomyces dendrorhous</name>
    <dbReference type="NCBI Taxonomy" id="264483"/>
    <lineage>
        <taxon>Eukaryota</taxon>
        <taxon>Fungi</taxon>
        <taxon>Dikarya</taxon>
        <taxon>Basidiomycota</taxon>
        <taxon>Agaricomycotina</taxon>
        <taxon>Tremellomycetes</taxon>
        <taxon>Cystofilobasidiales</taxon>
        <taxon>Mrakiaceae</taxon>
        <taxon>Phaffia</taxon>
    </lineage>
</organism>
<protein>
    <submittedName>
        <fullName evidence="2">Protein with predicted involvement in meiosis (GSG1)</fullName>
    </submittedName>
</protein>
<evidence type="ECO:0000256" key="1">
    <source>
        <dbReference type="SAM" id="MobiDB-lite"/>
    </source>
</evidence>
<feature type="region of interest" description="Disordered" evidence="1">
    <location>
        <begin position="281"/>
        <end position="301"/>
    </location>
</feature>
<dbReference type="EMBL" id="LN483166">
    <property type="protein sequence ID" value="CED84527.1"/>
    <property type="molecule type" value="Genomic_DNA"/>
</dbReference>